<dbReference type="Gene3D" id="3.40.50.360">
    <property type="match status" value="1"/>
</dbReference>
<gene>
    <name evidence="11" type="ORF">NSCI0253_LOCUS15222</name>
</gene>
<dbReference type="InterPro" id="IPR017927">
    <property type="entry name" value="FAD-bd_FR_type"/>
</dbReference>
<protein>
    <recommendedName>
        <fullName evidence="8">NADPH--hemoprotein reductase</fullName>
        <ecNumber evidence="8">1.6.2.4</ecNumber>
    </recommendedName>
</protein>
<dbReference type="GO" id="GO:0050660">
    <property type="term" value="F:flavin adenine dinucleotide binding"/>
    <property type="evidence" value="ECO:0007669"/>
    <property type="project" value="TreeGrafter"/>
</dbReference>
<feature type="domain" description="FAD-binding FR-type" evidence="10">
    <location>
        <begin position="585"/>
        <end position="851"/>
    </location>
</feature>
<dbReference type="PANTHER" id="PTHR19384">
    <property type="entry name" value="NITRIC OXIDE SYNTHASE-RELATED"/>
    <property type="match status" value="1"/>
</dbReference>
<keyword evidence="5" id="KW-0274">FAD</keyword>
<evidence type="ECO:0000256" key="8">
    <source>
        <dbReference type="ARBA" id="ARBA00023797"/>
    </source>
</evidence>
<name>A0A7S1A335_NOCSC</name>
<dbReference type="EC" id="1.6.2.4" evidence="8"/>
<dbReference type="PRINTS" id="PR00371">
    <property type="entry name" value="FPNCR"/>
</dbReference>
<dbReference type="SUPFAM" id="SSF63380">
    <property type="entry name" value="Riboflavin synthase domain-like"/>
    <property type="match status" value="1"/>
</dbReference>
<evidence type="ECO:0000256" key="7">
    <source>
        <dbReference type="ARBA" id="ARBA00023002"/>
    </source>
</evidence>
<dbReference type="PANTHER" id="PTHR19384:SF17">
    <property type="entry name" value="NADPH--CYTOCHROME P450 REDUCTASE"/>
    <property type="match status" value="1"/>
</dbReference>
<dbReference type="PRINTS" id="PR00369">
    <property type="entry name" value="FLAVODOXIN"/>
</dbReference>
<feature type="domain" description="Flavodoxin-like" evidence="9">
    <location>
        <begin position="4"/>
        <end position="145"/>
    </location>
</feature>
<dbReference type="Pfam" id="PF00667">
    <property type="entry name" value="FAD_binding_1"/>
    <property type="match status" value="1"/>
</dbReference>
<keyword evidence="6" id="KW-0521">NADP</keyword>
<dbReference type="Gene3D" id="3.40.50.80">
    <property type="entry name" value="Nucleotide-binding domain of ferredoxin-NADP reductase (FNR) module"/>
    <property type="match status" value="1"/>
</dbReference>
<dbReference type="InterPro" id="IPR017938">
    <property type="entry name" value="Riboflavin_synthase-like_b-brl"/>
</dbReference>
<evidence type="ECO:0000256" key="5">
    <source>
        <dbReference type="ARBA" id="ARBA00022827"/>
    </source>
</evidence>
<comment type="cofactor">
    <cofactor evidence="1">
        <name>FMN</name>
        <dbReference type="ChEBI" id="CHEBI:58210"/>
    </cofactor>
</comment>
<dbReference type="InterPro" id="IPR008254">
    <property type="entry name" value="Flavodoxin/NO_synth"/>
</dbReference>
<dbReference type="Gene3D" id="1.20.990.10">
    <property type="entry name" value="NADPH-cytochrome p450 Reductase, Chain A, domain 3"/>
    <property type="match status" value="1"/>
</dbReference>
<dbReference type="EMBL" id="HBFQ01021768">
    <property type="protein sequence ID" value="CAD8840874.1"/>
    <property type="molecule type" value="Transcribed_RNA"/>
</dbReference>
<dbReference type="GO" id="GO:0005829">
    <property type="term" value="C:cytosol"/>
    <property type="evidence" value="ECO:0007669"/>
    <property type="project" value="TreeGrafter"/>
</dbReference>
<dbReference type="InterPro" id="IPR039261">
    <property type="entry name" value="FNR_nucleotide-bd"/>
</dbReference>
<organism evidence="11">
    <name type="scientific">Noctiluca scintillans</name>
    <name type="common">Sea sparkle</name>
    <name type="synonym">Red tide dinoflagellate</name>
    <dbReference type="NCBI Taxonomy" id="2966"/>
    <lineage>
        <taxon>Eukaryota</taxon>
        <taxon>Sar</taxon>
        <taxon>Alveolata</taxon>
        <taxon>Dinophyceae</taxon>
        <taxon>Noctilucales</taxon>
        <taxon>Noctilucaceae</taxon>
        <taxon>Noctiluca</taxon>
    </lineage>
</organism>
<dbReference type="SUPFAM" id="SSF52218">
    <property type="entry name" value="Flavoproteins"/>
    <property type="match status" value="1"/>
</dbReference>
<evidence type="ECO:0000259" key="9">
    <source>
        <dbReference type="PROSITE" id="PS50902"/>
    </source>
</evidence>
<dbReference type="InterPro" id="IPR001709">
    <property type="entry name" value="Flavoprot_Pyr_Nucl_cyt_Rdtase"/>
</dbReference>
<dbReference type="AlphaFoldDB" id="A0A7S1A335"/>
<dbReference type="InterPro" id="IPR029039">
    <property type="entry name" value="Flavoprotein-like_sf"/>
</dbReference>
<evidence type="ECO:0000256" key="4">
    <source>
        <dbReference type="ARBA" id="ARBA00022643"/>
    </source>
</evidence>
<dbReference type="PROSITE" id="PS50902">
    <property type="entry name" value="FLAVODOXIN_LIKE"/>
    <property type="match status" value="1"/>
</dbReference>
<evidence type="ECO:0000256" key="3">
    <source>
        <dbReference type="ARBA" id="ARBA00022630"/>
    </source>
</evidence>
<dbReference type="Gene3D" id="2.40.30.10">
    <property type="entry name" value="Translation factors"/>
    <property type="match status" value="1"/>
</dbReference>
<dbReference type="GO" id="GO:0003958">
    <property type="term" value="F:NADPH-hemoprotein reductase activity"/>
    <property type="evidence" value="ECO:0007669"/>
    <property type="project" value="UniProtKB-EC"/>
</dbReference>
<dbReference type="SUPFAM" id="SSF52343">
    <property type="entry name" value="Ferredoxin reductase-like, C-terminal NADP-linked domain"/>
    <property type="match status" value="1"/>
</dbReference>
<dbReference type="GO" id="GO:0010181">
    <property type="term" value="F:FMN binding"/>
    <property type="evidence" value="ECO:0007669"/>
    <property type="project" value="InterPro"/>
</dbReference>
<dbReference type="InterPro" id="IPR001094">
    <property type="entry name" value="Flavdoxin-like"/>
</dbReference>
<evidence type="ECO:0000256" key="2">
    <source>
        <dbReference type="ARBA" id="ARBA00001974"/>
    </source>
</evidence>
<proteinExistence type="predicted"/>
<keyword evidence="3" id="KW-0285">Flavoprotein</keyword>
<dbReference type="InterPro" id="IPR001433">
    <property type="entry name" value="OxRdtase_FAD/NAD-bd"/>
</dbReference>
<keyword evidence="7" id="KW-0560">Oxidoreductase</keyword>
<evidence type="ECO:0000313" key="11">
    <source>
        <dbReference type="EMBL" id="CAD8840874.1"/>
    </source>
</evidence>
<reference evidence="11" key="1">
    <citation type="submission" date="2021-01" db="EMBL/GenBank/DDBJ databases">
        <authorList>
            <person name="Corre E."/>
            <person name="Pelletier E."/>
            <person name="Niang G."/>
            <person name="Scheremetjew M."/>
            <person name="Finn R."/>
            <person name="Kale V."/>
            <person name="Holt S."/>
            <person name="Cochrane G."/>
            <person name="Meng A."/>
            <person name="Brown T."/>
            <person name="Cohen L."/>
        </authorList>
    </citation>
    <scope>NUCLEOTIDE SEQUENCE</scope>
</reference>
<dbReference type="Pfam" id="PF00258">
    <property type="entry name" value="Flavodoxin_1"/>
    <property type="match status" value="1"/>
</dbReference>
<dbReference type="Pfam" id="PF00175">
    <property type="entry name" value="NAD_binding_1"/>
    <property type="match status" value="1"/>
</dbReference>
<sequence>MAKIDIFFGSQSGTAECFAEELCEECVANGFQSEVIDLAKFEPEDFASRKLVIVVISTYGEGEPPDNAHSFHRWVSDPRHGGALKGQRFCVMGLGDMNYSLFNNMGLVTDASLERLGGKRIYQRGVGDDCQDIYEHFTAWRKGGLWEALKKAVAEVNLDLVDDVSKGILVPQVQQKVLTVKKEYFIFYAHEEDDGAAKEICEAVEAKMNESETKVSLVQSLSERKAVQILQKLPKFAVLIFLVDAGTEGICAAGRKLARNLNIELDSRSLVDKGQVYVHLTIATSKCNTSANQCKSEIQQKADQITKAMDRVGILPAKVDVPTYVDAGVEDVGQIIEALCKGVGTLVEPASLALPAVTATATQAESNGSSPVKILCAGDEAREAGEALSEVWPGSSVDIASLQSLAACSKSREAVVLAVQCSADGGLDDAARGLASQLRATPIALKAQLRQLKFAMLAVASTDYGNAGERASANAARDELVRAADVVKQSLSQTGASCLTSTCLDLQDADAASLTALSKSVMDSFKTKETAPQTTDAVTLAQKPAAGKSAQQTGSKKGTAVLRTAANVGALPAEVPGEPSDVLARYYFEATQVKVAKVGQLRQDPRPSEGLSTVEVVIEKGSLSTYTLGGTLSVLPSSDPRDVAAMLPLLGLTTADLRKAITFGAVEGMDASIKKPFPTPCTLGDALEKYCDLARAPSKKMLSALMPKIQDTEAQERVGRLIADAEALKQLHAPQICVRMHEFWKLLGVTRLDLSEFLISCPRQKPREFTIASSPKASPDKISLCVSLSWHQLESLESVFEALKDKGIAHGENPSSERSFFGMCSRWITTSLKAGDTLLVKHRPSPLHLPEKDIPVIMVGAGAGVAPFRGFWEELRRGSQAAPAVLFFGCRHQDQDWLYKAEMTSVVKLAASGCSALSKMQVGPKRPLTALYTAFSRPSTGQKKYVQNEITSQARSVKHWMEKMSGTMYICGSSAMGQGVFEALAEILEGGRPTVDALRTEGRIVAELWG</sequence>
<evidence type="ECO:0000256" key="1">
    <source>
        <dbReference type="ARBA" id="ARBA00001917"/>
    </source>
</evidence>
<dbReference type="InterPro" id="IPR023173">
    <property type="entry name" value="NADPH_Cyt_P450_Rdtase_alpha"/>
</dbReference>
<keyword evidence="4" id="KW-0288">FMN</keyword>
<comment type="cofactor">
    <cofactor evidence="2">
        <name>FAD</name>
        <dbReference type="ChEBI" id="CHEBI:57692"/>
    </cofactor>
</comment>
<accession>A0A7S1A335</accession>
<dbReference type="PROSITE" id="PS51384">
    <property type="entry name" value="FAD_FR"/>
    <property type="match status" value="1"/>
</dbReference>
<evidence type="ECO:0000256" key="6">
    <source>
        <dbReference type="ARBA" id="ARBA00022857"/>
    </source>
</evidence>
<evidence type="ECO:0000259" key="10">
    <source>
        <dbReference type="PROSITE" id="PS51384"/>
    </source>
</evidence>
<dbReference type="InterPro" id="IPR003097">
    <property type="entry name" value="CysJ-like_FAD-binding"/>
</dbReference>